<feature type="binding site" evidence="9">
    <location>
        <position position="84"/>
    </location>
    <ligand>
        <name>[4Fe-4S] cluster</name>
        <dbReference type="ChEBI" id="CHEBI:49883"/>
    </ligand>
</feature>
<name>A0A7V5U1W9_9BACT</name>
<dbReference type="Gene3D" id="3.40.50.10800">
    <property type="entry name" value="NadA-like"/>
    <property type="match status" value="3"/>
</dbReference>
<sequence>MRELQQEIRALAREKKAIILAHNYQPPEIQDVADLTGDSLELSLKAAQTEAEVIVFCGVRFMAETAAIVCPDKLVVFPRPEAGCEMADMITVEDVEALKAKYPKAPVVTYVNSYVEIKAVSDICCTSANSINVVKSLAAKEIIFLPDMNLARYTQRFFPDKKIYFHEGFCPFHDVLTVEEVKKAKEAHPQAVFMAHPECRPEVIDLADAVRSTSGMLRFARESEAREFIVGTEVGLLYPLKKQNPDKEFYPASEKMLCKAMKIISLEDLKRALETLSPVVRVPEDIRKRAYRAVARMLEIPRS</sequence>
<dbReference type="EMBL" id="DROK01000018">
    <property type="protein sequence ID" value="HHI96331.1"/>
    <property type="molecule type" value="Genomic_DNA"/>
</dbReference>
<reference evidence="10" key="1">
    <citation type="journal article" date="2020" name="mSystems">
        <title>Genome- and Community-Level Interaction Insights into Carbon Utilization and Element Cycling Functions of Hydrothermarchaeota in Hydrothermal Sediment.</title>
        <authorList>
            <person name="Zhou Z."/>
            <person name="Liu Y."/>
            <person name="Xu W."/>
            <person name="Pan J."/>
            <person name="Luo Z.H."/>
            <person name="Li M."/>
        </authorList>
    </citation>
    <scope>NUCLEOTIDE SEQUENCE [LARGE SCALE GENOMIC DNA]</scope>
    <source>
        <strain evidence="10">HyVt-533</strain>
    </source>
</reference>
<dbReference type="GO" id="GO:0005829">
    <property type="term" value="C:cytosol"/>
    <property type="evidence" value="ECO:0007669"/>
    <property type="project" value="TreeGrafter"/>
</dbReference>
<feature type="binding site" evidence="9">
    <location>
        <position position="39"/>
    </location>
    <ligand>
        <name>iminosuccinate</name>
        <dbReference type="ChEBI" id="CHEBI:77875"/>
    </ligand>
</feature>
<dbReference type="GO" id="GO:0051539">
    <property type="term" value="F:4 iron, 4 sulfur cluster binding"/>
    <property type="evidence" value="ECO:0007669"/>
    <property type="project" value="UniProtKB-KW"/>
</dbReference>
<dbReference type="Pfam" id="PF02445">
    <property type="entry name" value="NadA"/>
    <property type="match status" value="1"/>
</dbReference>
<dbReference type="SUPFAM" id="SSF142754">
    <property type="entry name" value="NadA-like"/>
    <property type="match status" value="1"/>
</dbReference>
<comment type="similarity">
    <text evidence="9">Belongs to the quinolinate synthase family. Type 2 subfamily.</text>
</comment>
<evidence type="ECO:0000256" key="7">
    <source>
        <dbReference type="ARBA" id="ARBA00023004"/>
    </source>
</evidence>
<keyword evidence="8 9" id="KW-0411">Iron-sulfur</keyword>
<dbReference type="EC" id="2.5.1.72" evidence="2 9"/>
<feature type="binding site" evidence="9">
    <location>
        <position position="22"/>
    </location>
    <ligand>
        <name>iminosuccinate</name>
        <dbReference type="ChEBI" id="CHEBI:77875"/>
    </ligand>
</feature>
<feature type="binding site" evidence="9">
    <location>
        <begin position="110"/>
        <end position="112"/>
    </location>
    <ligand>
        <name>iminosuccinate</name>
        <dbReference type="ChEBI" id="CHEBI:77875"/>
    </ligand>
</feature>
<keyword evidence="5 9" id="KW-0808">Transferase</keyword>
<evidence type="ECO:0000256" key="1">
    <source>
        <dbReference type="ARBA" id="ARBA00005065"/>
    </source>
</evidence>
<feature type="binding site" evidence="9">
    <location>
        <position position="258"/>
    </location>
    <ligand>
        <name>[4Fe-4S] cluster</name>
        <dbReference type="ChEBI" id="CHEBI:49883"/>
    </ligand>
</feature>
<comment type="caution">
    <text evidence="10">The sequence shown here is derived from an EMBL/GenBank/DDBJ whole genome shotgun (WGS) entry which is preliminary data.</text>
</comment>
<dbReference type="GO" id="GO:0046872">
    <property type="term" value="F:metal ion binding"/>
    <property type="evidence" value="ECO:0007669"/>
    <property type="project" value="UniProtKB-KW"/>
</dbReference>
<feature type="binding site" evidence="9">
    <location>
        <begin position="196"/>
        <end position="198"/>
    </location>
    <ligand>
        <name>iminosuccinate</name>
        <dbReference type="ChEBI" id="CHEBI:77875"/>
    </ligand>
</feature>
<evidence type="ECO:0000256" key="4">
    <source>
        <dbReference type="ARBA" id="ARBA00022642"/>
    </source>
</evidence>
<keyword evidence="9" id="KW-0963">Cytoplasm</keyword>
<feature type="binding site" evidence="9">
    <location>
        <position position="127"/>
    </location>
    <ligand>
        <name>iminosuccinate</name>
        <dbReference type="ChEBI" id="CHEBI:77875"/>
    </ligand>
</feature>
<organism evidence="10">
    <name type="scientific">Thermodesulfatator atlanticus</name>
    <dbReference type="NCBI Taxonomy" id="501497"/>
    <lineage>
        <taxon>Bacteria</taxon>
        <taxon>Pseudomonadati</taxon>
        <taxon>Thermodesulfobacteriota</taxon>
        <taxon>Thermodesulfobacteria</taxon>
        <taxon>Thermodesulfobacteriales</taxon>
        <taxon>Thermodesulfatatoraceae</taxon>
        <taxon>Thermodesulfatator</taxon>
    </lineage>
</organism>
<keyword evidence="7 9" id="KW-0408">Iron</keyword>
<proteinExistence type="inferred from homology"/>
<dbReference type="GO" id="GO:0008987">
    <property type="term" value="F:quinolinate synthetase A activity"/>
    <property type="evidence" value="ECO:0007669"/>
    <property type="project" value="UniProtKB-UniRule"/>
</dbReference>
<evidence type="ECO:0000256" key="3">
    <source>
        <dbReference type="ARBA" id="ARBA00022485"/>
    </source>
</evidence>
<dbReference type="UniPathway" id="UPA00253">
    <property type="reaction ID" value="UER00327"/>
</dbReference>
<dbReference type="GO" id="GO:0034628">
    <property type="term" value="P:'de novo' NAD+ biosynthetic process from L-aspartate"/>
    <property type="evidence" value="ECO:0007669"/>
    <property type="project" value="TreeGrafter"/>
</dbReference>
<dbReference type="HAMAP" id="MF_00568">
    <property type="entry name" value="NadA_type2"/>
    <property type="match status" value="1"/>
</dbReference>
<feature type="binding site" evidence="9">
    <location>
        <position position="170"/>
    </location>
    <ligand>
        <name>[4Fe-4S] cluster</name>
        <dbReference type="ChEBI" id="CHEBI:49883"/>
    </ligand>
</feature>
<accession>A0A7V5U1W9</accession>
<keyword evidence="3 9" id="KW-0004">4Fe-4S</keyword>
<dbReference type="AlphaFoldDB" id="A0A7V5U1W9"/>
<evidence type="ECO:0000256" key="8">
    <source>
        <dbReference type="ARBA" id="ARBA00023014"/>
    </source>
</evidence>
<dbReference type="InterPro" id="IPR023066">
    <property type="entry name" value="Quinolinate_synth_type2"/>
</dbReference>
<feature type="binding site" evidence="9">
    <location>
        <position position="213"/>
    </location>
    <ligand>
        <name>iminosuccinate</name>
        <dbReference type="ChEBI" id="CHEBI:77875"/>
    </ligand>
</feature>
<comment type="subcellular location">
    <subcellularLocation>
        <location evidence="9">Cytoplasm</location>
    </subcellularLocation>
</comment>
<comment type="pathway">
    <text evidence="1 9">Cofactor biosynthesis; NAD(+) biosynthesis; quinolinate from iminoaspartate: step 1/1.</text>
</comment>
<dbReference type="NCBIfam" id="TIGR00550">
    <property type="entry name" value="nadA"/>
    <property type="match status" value="1"/>
</dbReference>
<keyword evidence="4 9" id="KW-0662">Pyridine nucleotide biosynthesis</keyword>
<evidence type="ECO:0000256" key="6">
    <source>
        <dbReference type="ARBA" id="ARBA00022723"/>
    </source>
</evidence>
<gene>
    <name evidence="9 10" type="primary">nadA</name>
    <name evidence="10" type="ORF">ENJ96_00580</name>
</gene>
<comment type="function">
    <text evidence="9">Catalyzes the condensation of iminoaspartate with dihydroxyacetone phosphate to form quinolinate.</text>
</comment>
<dbReference type="PANTHER" id="PTHR30573:SF0">
    <property type="entry name" value="QUINOLINATE SYNTHASE, CHLOROPLASTIC"/>
    <property type="match status" value="1"/>
</dbReference>
<comment type="catalytic activity">
    <reaction evidence="9">
        <text>iminosuccinate + dihydroxyacetone phosphate = quinolinate + phosphate + 2 H2O + H(+)</text>
        <dbReference type="Rhea" id="RHEA:25888"/>
        <dbReference type="ChEBI" id="CHEBI:15377"/>
        <dbReference type="ChEBI" id="CHEBI:15378"/>
        <dbReference type="ChEBI" id="CHEBI:29959"/>
        <dbReference type="ChEBI" id="CHEBI:43474"/>
        <dbReference type="ChEBI" id="CHEBI:57642"/>
        <dbReference type="ChEBI" id="CHEBI:77875"/>
        <dbReference type="EC" id="2.5.1.72"/>
    </reaction>
</comment>
<dbReference type="NCBIfam" id="NF006878">
    <property type="entry name" value="PRK09375.1-2"/>
    <property type="match status" value="1"/>
</dbReference>
<evidence type="ECO:0000256" key="2">
    <source>
        <dbReference type="ARBA" id="ARBA00012669"/>
    </source>
</evidence>
<keyword evidence="6 9" id="KW-0479">Metal-binding</keyword>
<dbReference type="InterPro" id="IPR036094">
    <property type="entry name" value="NadA_sf"/>
</dbReference>
<comment type="cofactor">
    <cofactor evidence="9">
        <name>[4Fe-4S] cluster</name>
        <dbReference type="ChEBI" id="CHEBI:49883"/>
    </cofactor>
    <text evidence="9">Binds 1 [4Fe-4S] cluster per subunit.</text>
</comment>
<dbReference type="PANTHER" id="PTHR30573">
    <property type="entry name" value="QUINOLINATE SYNTHETASE A"/>
    <property type="match status" value="1"/>
</dbReference>
<dbReference type="InterPro" id="IPR003473">
    <property type="entry name" value="NadA"/>
</dbReference>
<protein>
    <recommendedName>
        <fullName evidence="2 9">Quinolinate synthase</fullName>
        <ecNumber evidence="2 9">2.5.1.72</ecNumber>
    </recommendedName>
</protein>
<evidence type="ECO:0000313" key="10">
    <source>
        <dbReference type="EMBL" id="HHI96331.1"/>
    </source>
</evidence>
<dbReference type="Proteomes" id="UP000886101">
    <property type="component" value="Unassembled WGS sequence"/>
</dbReference>
<evidence type="ECO:0000256" key="9">
    <source>
        <dbReference type="HAMAP-Rule" id="MF_00568"/>
    </source>
</evidence>
<evidence type="ECO:0000256" key="5">
    <source>
        <dbReference type="ARBA" id="ARBA00022679"/>
    </source>
</evidence>